<feature type="transmembrane region" description="Helical" evidence="9">
    <location>
        <begin position="90"/>
        <end position="112"/>
    </location>
</feature>
<dbReference type="AlphaFoldDB" id="A0A9X2FF25"/>
<feature type="transmembrane region" description="Helical" evidence="9">
    <location>
        <begin position="124"/>
        <end position="148"/>
    </location>
</feature>
<name>A0A9X2FF25_9BACT</name>
<keyword evidence="6 9" id="KW-1133">Transmembrane helix</keyword>
<evidence type="ECO:0000313" key="12">
    <source>
        <dbReference type="Proteomes" id="UP001155241"/>
    </source>
</evidence>
<evidence type="ECO:0000313" key="11">
    <source>
        <dbReference type="EMBL" id="MCO6047043.1"/>
    </source>
</evidence>
<dbReference type="PANTHER" id="PTHR38686">
    <property type="entry name" value="APOLIPOPROTEIN N-ACYLTRANSFERASE"/>
    <property type="match status" value="1"/>
</dbReference>
<comment type="catalytic activity">
    <reaction evidence="9">
        <text>N-terminal S-1,2-diacyl-sn-glyceryl-L-cysteinyl-[lipoprotein] + a glycerophospholipid = N-acyl-S-1,2-diacyl-sn-glyceryl-L-cysteinyl-[lipoprotein] + a 2-acyl-sn-glycero-3-phospholipid + H(+)</text>
        <dbReference type="Rhea" id="RHEA:48228"/>
        <dbReference type="Rhea" id="RHEA-COMP:14681"/>
        <dbReference type="Rhea" id="RHEA-COMP:14684"/>
        <dbReference type="ChEBI" id="CHEBI:15378"/>
        <dbReference type="ChEBI" id="CHEBI:136912"/>
        <dbReference type="ChEBI" id="CHEBI:140656"/>
        <dbReference type="ChEBI" id="CHEBI:140657"/>
        <dbReference type="ChEBI" id="CHEBI:140660"/>
        <dbReference type="EC" id="2.3.1.269"/>
    </reaction>
</comment>
<keyword evidence="12" id="KW-1185">Reference proteome</keyword>
<evidence type="ECO:0000256" key="7">
    <source>
        <dbReference type="ARBA" id="ARBA00023136"/>
    </source>
</evidence>
<dbReference type="InterPro" id="IPR003010">
    <property type="entry name" value="C-N_Hydrolase"/>
</dbReference>
<evidence type="ECO:0000259" key="10">
    <source>
        <dbReference type="PROSITE" id="PS50263"/>
    </source>
</evidence>
<keyword evidence="4 9" id="KW-0808">Transferase</keyword>
<accession>A0A9X2FF25</accession>
<keyword evidence="7 9" id="KW-0472">Membrane</keyword>
<sequence length="559" mass="61370">MSTSPEQPDDASRFLSRLLPLILAALGSLLLVLAQPPLHWSILAWVAPLPWLYLIRLPQLPGRRPYLQIWLAGILYWLLAIHWIRLAHPATGIGLLFLAGYLGVYLPLFVAAVRVSVHRLRVPVWVAAPVVWTAVEWLQAHLLGGFLMAALGHTQIEESRLIQIADLAGAYLVSTLIMLVAACASEVIFADRQSRKPGWSPIAATLIAAAAVGGAWWYGGAKLAEFTTADDAPTKRIALVQGNERAVWTPDPDREKRVMDHYTRLSQEALDIAQESGEPFDLMVWPEGAFRTLLYSYDPEISAEQDTTEADKYASYGPTDLQRFVEVVDVPVMVGIDRYHLTHTSPMKPGNGRVYNAAVAVDREGQIIGTYDKNHLVMFGEYVPGGILWPGIYQYFPIGGVTPGTEPKAFEIDNVAYMPTICYETVIPHVVRRQVLQLTEAGQRPDVLVNLTNDSWFYDSSELRMHLACSRLRAIECRTPLVAAANGGLSANVDACGRLLAVSQPMNPEVLMVDVVPGGHDTLYLRAGDTFAIACLVVTLVAVAAGRWVGPQPPSSDTN</sequence>
<evidence type="ECO:0000256" key="2">
    <source>
        <dbReference type="ARBA" id="ARBA00010065"/>
    </source>
</evidence>
<evidence type="ECO:0000256" key="4">
    <source>
        <dbReference type="ARBA" id="ARBA00022679"/>
    </source>
</evidence>
<evidence type="ECO:0000256" key="6">
    <source>
        <dbReference type="ARBA" id="ARBA00022989"/>
    </source>
</evidence>
<evidence type="ECO:0000256" key="8">
    <source>
        <dbReference type="ARBA" id="ARBA00023315"/>
    </source>
</evidence>
<dbReference type="InterPro" id="IPR045378">
    <property type="entry name" value="LNT_N"/>
</dbReference>
<comment type="caution">
    <text evidence="11">The sequence shown here is derived from an EMBL/GenBank/DDBJ whole genome shotgun (WGS) entry which is preliminary data.</text>
</comment>
<feature type="domain" description="CN hydrolase" evidence="10">
    <location>
        <begin position="235"/>
        <end position="517"/>
    </location>
</feature>
<comment type="function">
    <text evidence="9">Catalyzes the phospholipid dependent N-acylation of the N-terminal cysteine of apolipoprotein, the last step in lipoprotein maturation.</text>
</comment>
<dbReference type="EC" id="2.3.1.269" evidence="9"/>
<feature type="transmembrane region" description="Helical" evidence="9">
    <location>
        <begin position="201"/>
        <end position="219"/>
    </location>
</feature>
<dbReference type="GO" id="GO:0016410">
    <property type="term" value="F:N-acyltransferase activity"/>
    <property type="evidence" value="ECO:0007669"/>
    <property type="project" value="UniProtKB-UniRule"/>
</dbReference>
<dbReference type="InterPro" id="IPR004563">
    <property type="entry name" value="Apolipo_AcylTrfase"/>
</dbReference>
<dbReference type="RefSeq" id="WP_252855155.1">
    <property type="nucleotide sequence ID" value="NZ_JAMXLR010000087.1"/>
</dbReference>
<evidence type="ECO:0000256" key="9">
    <source>
        <dbReference type="HAMAP-Rule" id="MF_01148"/>
    </source>
</evidence>
<evidence type="ECO:0000256" key="5">
    <source>
        <dbReference type="ARBA" id="ARBA00022692"/>
    </source>
</evidence>
<dbReference type="EMBL" id="JAMXLR010000087">
    <property type="protein sequence ID" value="MCO6047043.1"/>
    <property type="molecule type" value="Genomic_DNA"/>
</dbReference>
<protein>
    <recommendedName>
        <fullName evidence="9">Apolipoprotein N-acyltransferase</fullName>
        <shortName evidence="9">ALP N-acyltransferase</shortName>
        <ecNumber evidence="9">2.3.1.269</ecNumber>
    </recommendedName>
</protein>
<gene>
    <name evidence="9 11" type="primary">lnt</name>
    <name evidence="11" type="ORF">NG895_24350</name>
</gene>
<dbReference type="Proteomes" id="UP001155241">
    <property type="component" value="Unassembled WGS sequence"/>
</dbReference>
<comment type="subcellular location">
    <subcellularLocation>
        <location evidence="1 9">Cell membrane</location>
        <topology evidence="1 9">Multi-pass membrane protein</topology>
    </subcellularLocation>
</comment>
<dbReference type="GO" id="GO:0005886">
    <property type="term" value="C:plasma membrane"/>
    <property type="evidence" value="ECO:0007669"/>
    <property type="project" value="UniProtKB-SubCell"/>
</dbReference>
<organism evidence="11 12">
    <name type="scientific">Aeoliella straminimaris</name>
    <dbReference type="NCBI Taxonomy" id="2954799"/>
    <lineage>
        <taxon>Bacteria</taxon>
        <taxon>Pseudomonadati</taxon>
        <taxon>Planctomycetota</taxon>
        <taxon>Planctomycetia</taxon>
        <taxon>Pirellulales</taxon>
        <taxon>Lacipirellulaceae</taxon>
        <taxon>Aeoliella</taxon>
    </lineage>
</organism>
<dbReference type="CDD" id="cd07571">
    <property type="entry name" value="ALP_N-acyl_transferase"/>
    <property type="match status" value="1"/>
</dbReference>
<dbReference type="Pfam" id="PF00795">
    <property type="entry name" value="CN_hydrolase"/>
    <property type="match status" value="1"/>
</dbReference>
<keyword evidence="3 9" id="KW-1003">Cell membrane</keyword>
<feature type="transmembrane region" description="Helical" evidence="9">
    <location>
        <begin position="531"/>
        <end position="550"/>
    </location>
</feature>
<proteinExistence type="inferred from homology"/>
<dbReference type="SUPFAM" id="SSF56317">
    <property type="entry name" value="Carbon-nitrogen hydrolase"/>
    <property type="match status" value="1"/>
</dbReference>
<keyword evidence="8 9" id="KW-0012">Acyltransferase</keyword>
<feature type="transmembrane region" description="Helical" evidence="9">
    <location>
        <begin position="168"/>
        <end position="189"/>
    </location>
</feature>
<feature type="transmembrane region" description="Helical" evidence="9">
    <location>
        <begin position="67"/>
        <end position="84"/>
    </location>
</feature>
<evidence type="ECO:0000256" key="1">
    <source>
        <dbReference type="ARBA" id="ARBA00004651"/>
    </source>
</evidence>
<dbReference type="Pfam" id="PF20154">
    <property type="entry name" value="LNT_N"/>
    <property type="match status" value="1"/>
</dbReference>
<dbReference type="Gene3D" id="3.60.110.10">
    <property type="entry name" value="Carbon-nitrogen hydrolase"/>
    <property type="match status" value="1"/>
</dbReference>
<dbReference type="PROSITE" id="PS50263">
    <property type="entry name" value="CN_HYDROLASE"/>
    <property type="match status" value="1"/>
</dbReference>
<dbReference type="PANTHER" id="PTHR38686:SF1">
    <property type="entry name" value="APOLIPOPROTEIN N-ACYLTRANSFERASE"/>
    <property type="match status" value="1"/>
</dbReference>
<keyword evidence="5 9" id="KW-0812">Transmembrane</keyword>
<dbReference type="NCBIfam" id="TIGR00546">
    <property type="entry name" value="lnt"/>
    <property type="match status" value="1"/>
</dbReference>
<evidence type="ECO:0000256" key="3">
    <source>
        <dbReference type="ARBA" id="ARBA00022475"/>
    </source>
</evidence>
<dbReference type="HAMAP" id="MF_01148">
    <property type="entry name" value="Lnt"/>
    <property type="match status" value="1"/>
</dbReference>
<dbReference type="GO" id="GO:0042158">
    <property type="term" value="P:lipoprotein biosynthetic process"/>
    <property type="evidence" value="ECO:0007669"/>
    <property type="project" value="UniProtKB-UniRule"/>
</dbReference>
<feature type="transmembrane region" description="Helical" evidence="9">
    <location>
        <begin position="14"/>
        <end position="32"/>
    </location>
</feature>
<comment type="pathway">
    <text evidence="9">Protein modification; lipoprotein biosynthesis (N-acyl transfer).</text>
</comment>
<comment type="similarity">
    <text evidence="2 9">Belongs to the CN hydrolase family. Apolipoprotein N-acyltransferase subfamily.</text>
</comment>
<reference evidence="11" key="1">
    <citation type="submission" date="2022-06" db="EMBL/GenBank/DDBJ databases">
        <title>Aeoliella straminimaris, a novel planctomycete from sediments.</title>
        <authorList>
            <person name="Vitorino I.R."/>
            <person name="Lage O.M."/>
        </authorList>
    </citation>
    <scope>NUCLEOTIDE SEQUENCE</scope>
    <source>
        <strain evidence="11">ICT_H6.2</strain>
    </source>
</reference>
<dbReference type="InterPro" id="IPR036526">
    <property type="entry name" value="C-N_Hydrolase_sf"/>
</dbReference>